<gene>
    <name evidence="1" type="ORF">PM001_LOCUS9421</name>
</gene>
<name>A0AAV1TPJ2_9STRA</name>
<dbReference type="Proteomes" id="UP001162060">
    <property type="component" value="Unassembled WGS sequence"/>
</dbReference>
<protein>
    <submittedName>
        <fullName evidence="1">Uncharacterized protein</fullName>
    </submittedName>
</protein>
<dbReference type="EMBL" id="CAKLBY020000073">
    <property type="protein sequence ID" value="CAK7924271.1"/>
    <property type="molecule type" value="Genomic_DNA"/>
</dbReference>
<evidence type="ECO:0000313" key="2">
    <source>
        <dbReference type="Proteomes" id="UP001162060"/>
    </source>
</evidence>
<proteinExistence type="predicted"/>
<reference evidence="1" key="1">
    <citation type="submission" date="2024-01" db="EMBL/GenBank/DDBJ databases">
        <authorList>
            <person name="Webb A."/>
        </authorList>
    </citation>
    <scope>NUCLEOTIDE SEQUENCE</scope>
    <source>
        <strain evidence="1">Pm1</strain>
    </source>
</reference>
<sequence length="46" mass="5109">MSALEAGEETCTYLPDLKYYEASLEVADAHFWAQTRAEEIASLVAN</sequence>
<accession>A0AAV1TPJ2</accession>
<dbReference type="AlphaFoldDB" id="A0AAV1TPJ2"/>
<evidence type="ECO:0000313" key="1">
    <source>
        <dbReference type="EMBL" id="CAK7924271.1"/>
    </source>
</evidence>
<organism evidence="1 2">
    <name type="scientific">Peronospora matthiolae</name>
    <dbReference type="NCBI Taxonomy" id="2874970"/>
    <lineage>
        <taxon>Eukaryota</taxon>
        <taxon>Sar</taxon>
        <taxon>Stramenopiles</taxon>
        <taxon>Oomycota</taxon>
        <taxon>Peronosporomycetes</taxon>
        <taxon>Peronosporales</taxon>
        <taxon>Peronosporaceae</taxon>
        <taxon>Peronospora</taxon>
    </lineage>
</organism>
<comment type="caution">
    <text evidence="1">The sequence shown here is derived from an EMBL/GenBank/DDBJ whole genome shotgun (WGS) entry which is preliminary data.</text>
</comment>